<dbReference type="PANTHER" id="PTHR10501">
    <property type="entry name" value="U1 SMALL NUCLEAR RIBONUCLEOPROTEIN A/U2 SMALL NUCLEAR RIBONUCLEOPROTEIN B"/>
    <property type="match status" value="1"/>
</dbReference>
<dbReference type="Pfam" id="PF00076">
    <property type="entry name" value="RRM_1"/>
    <property type="match status" value="1"/>
</dbReference>
<evidence type="ECO:0000313" key="7">
    <source>
        <dbReference type="Proteomes" id="UP000789342"/>
    </source>
</evidence>
<accession>A0A9N9DJF7</accession>
<dbReference type="PROSITE" id="PS50102">
    <property type="entry name" value="RRM"/>
    <property type="match status" value="2"/>
</dbReference>
<feature type="region of interest" description="Disordered" evidence="4">
    <location>
        <begin position="44"/>
        <end position="66"/>
    </location>
</feature>
<evidence type="ECO:0000256" key="1">
    <source>
        <dbReference type="ARBA" id="ARBA00022553"/>
    </source>
</evidence>
<protein>
    <submittedName>
        <fullName evidence="6">2781_t:CDS:1</fullName>
    </submittedName>
</protein>
<gene>
    <name evidence="6" type="ORF">AMORRO_LOCUS9598</name>
</gene>
<feature type="compositionally biased region" description="Pro residues" evidence="4">
    <location>
        <begin position="297"/>
        <end position="307"/>
    </location>
</feature>
<proteinExistence type="predicted"/>
<evidence type="ECO:0000256" key="2">
    <source>
        <dbReference type="ARBA" id="ARBA00022884"/>
    </source>
</evidence>
<organism evidence="6 7">
    <name type="scientific">Acaulospora morrowiae</name>
    <dbReference type="NCBI Taxonomy" id="94023"/>
    <lineage>
        <taxon>Eukaryota</taxon>
        <taxon>Fungi</taxon>
        <taxon>Fungi incertae sedis</taxon>
        <taxon>Mucoromycota</taxon>
        <taxon>Glomeromycotina</taxon>
        <taxon>Glomeromycetes</taxon>
        <taxon>Diversisporales</taxon>
        <taxon>Acaulosporaceae</taxon>
        <taxon>Acaulospora</taxon>
    </lineage>
</organism>
<feature type="compositionally biased region" description="Low complexity" evidence="4">
    <location>
        <begin position="400"/>
        <end position="409"/>
    </location>
</feature>
<dbReference type="InterPro" id="IPR035979">
    <property type="entry name" value="RBD_domain_sf"/>
</dbReference>
<evidence type="ECO:0000259" key="5">
    <source>
        <dbReference type="PROSITE" id="PS50102"/>
    </source>
</evidence>
<keyword evidence="1" id="KW-0597">Phosphoprotein</keyword>
<dbReference type="SUPFAM" id="SSF54928">
    <property type="entry name" value="RNA-binding domain, RBD"/>
    <property type="match status" value="1"/>
</dbReference>
<feature type="region of interest" description="Disordered" evidence="4">
    <location>
        <begin position="438"/>
        <end position="462"/>
    </location>
</feature>
<evidence type="ECO:0000313" key="6">
    <source>
        <dbReference type="EMBL" id="CAG8642849.1"/>
    </source>
</evidence>
<comment type="caution">
    <text evidence="6">The sequence shown here is derived from an EMBL/GenBank/DDBJ whole genome shotgun (WGS) entry which is preliminary data.</text>
</comment>
<dbReference type="EMBL" id="CAJVPV010009570">
    <property type="protein sequence ID" value="CAG8642849.1"/>
    <property type="molecule type" value="Genomic_DNA"/>
</dbReference>
<evidence type="ECO:0000256" key="4">
    <source>
        <dbReference type="SAM" id="MobiDB-lite"/>
    </source>
</evidence>
<dbReference type="Proteomes" id="UP000789342">
    <property type="component" value="Unassembled WGS sequence"/>
</dbReference>
<dbReference type="OrthoDB" id="431169at2759"/>
<feature type="region of interest" description="Disordered" evidence="4">
    <location>
        <begin position="392"/>
        <end position="419"/>
    </location>
</feature>
<keyword evidence="2 3" id="KW-0694">RNA-binding</keyword>
<feature type="compositionally biased region" description="Basic and acidic residues" evidence="4">
    <location>
        <begin position="438"/>
        <end position="453"/>
    </location>
</feature>
<dbReference type="FunFam" id="3.30.70.330:FF:000089">
    <property type="entry name" value="RNA binding protein"/>
    <property type="match status" value="1"/>
</dbReference>
<dbReference type="SMART" id="SM00360">
    <property type="entry name" value="RRM"/>
    <property type="match status" value="1"/>
</dbReference>
<reference evidence="6" key="1">
    <citation type="submission" date="2021-06" db="EMBL/GenBank/DDBJ databases">
        <authorList>
            <person name="Kallberg Y."/>
            <person name="Tangrot J."/>
            <person name="Rosling A."/>
        </authorList>
    </citation>
    <scope>NUCLEOTIDE SEQUENCE</scope>
    <source>
        <strain evidence="6">CL551</strain>
    </source>
</reference>
<keyword evidence="7" id="KW-1185">Reference proteome</keyword>
<dbReference type="CDD" id="cd12245">
    <property type="entry name" value="RRM_scw1_like"/>
    <property type="match status" value="1"/>
</dbReference>
<dbReference type="GO" id="GO:0003723">
    <property type="term" value="F:RNA binding"/>
    <property type="evidence" value="ECO:0007669"/>
    <property type="project" value="UniProtKB-UniRule"/>
</dbReference>
<feature type="region of interest" description="Disordered" evidence="4">
    <location>
        <begin position="288"/>
        <end position="311"/>
    </location>
</feature>
<feature type="domain" description="RRM" evidence="5">
    <location>
        <begin position="315"/>
        <end position="392"/>
    </location>
</feature>
<feature type="domain" description="RRM" evidence="5">
    <location>
        <begin position="7"/>
        <end position="115"/>
    </location>
</feature>
<dbReference type="InterPro" id="IPR000504">
    <property type="entry name" value="RRM_dom"/>
</dbReference>
<name>A0A9N9DJF7_9GLOM</name>
<sequence length="508" mass="55771">MINEEISTIFVVGFPDDMQEREFQNMFIFSPGFEAATLKIPQKDCSDDDGSANGSNGIGSGSSNGIVSGNNARKQIIGFAKFRTRLEALEARDILSGRKVDAEKGSVLKAEMAKKNLHTKRGLSNDQNTAAFPLLASNKRFSTSGNINTTYDAFHSVPPYAPAQLPSDLLSPQDYELYSDVSVYTPTTPSTPVFPDQAPFSARGSFDATNGAISSLVGVQSRPLNNNVRYTQGGFFESVDDYLSTSSPVEIVPKTTKNSTNGFHSALLVNEDLSHSMSQLSINTSIPPSVISSSPSIPSPGFRPPNPADQNPPCNTLYVGNLPMNTSEDELKQMFSRCPGYKRMCFRTKQNGPMCFVEFEDVHYATQAMNELYGNPLSNSVKGGIRLSFSKNPLGVRSSNNGNGLNGFNGERRGSTYSLTDRRDSAFSLERRDSTYSLTDNRRGSFSSERRDSSFSLGSSSGPTFTHAERFNLERRDSLLAPERRDSLRDALFPPERRDSFSFDPQFV</sequence>
<evidence type="ECO:0000256" key="3">
    <source>
        <dbReference type="PROSITE-ProRule" id="PRU00176"/>
    </source>
</evidence>
<dbReference type="InterPro" id="IPR012677">
    <property type="entry name" value="Nucleotide-bd_a/b_plait_sf"/>
</dbReference>
<dbReference type="AlphaFoldDB" id="A0A9N9DJF7"/>
<feature type="compositionally biased region" description="Basic and acidic residues" evidence="4">
    <location>
        <begin position="410"/>
        <end position="419"/>
    </location>
</feature>
<dbReference type="Gene3D" id="3.30.70.330">
    <property type="match status" value="2"/>
</dbReference>